<protein>
    <submittedName>
        <fullName evidence="2">2-haloacid dehalogenase</fullName>
    </submittedName>
</protein>
<reference evidence="3" key="1">
    <citation type="submission" date="2017-02" db="EMBL/GenBank/DDBJ databases">
        <authorList>
            <person name="Varghese N."/>
            <person name="Submissions S."/>
        </authorList>
    </citation>
    <scope>NUCLEOTIDE SEQUENCE [LARGE SCALE GENOMIC DNA]</scope>
    <source>
        <strain evidence="3">ATCC 27094</strain>
    </source>
</reference>
<dbReference type="AlphaFoldDB" id="A0A1T4QIR9"/>
<dbReference type="EMBL" id="FUWJ01000003">
    <property type="protein sequence ID" value="SKA03594.1"/>
    <property type="molecule type" value="Genomic_DNA"/>
</dbReference>
<dbReference type="InterPro" id="IPR051540">
    <property type="entry name" value="S-2-haloacid_dehalogenase"/>
</dbReference>
<dbReference type="STRING" id="225324.SAMN02745126_03255"/>
<name>A0A1T4QIR9_9HYPH</name>
<dbReference type="OrthoDB" id="9785638at2"/>
<keyword evidence="1" id="KW-0378">Hydrolase</keyword>
<sequence length="239" mass="26870">MAKDFSDLKVCIFDVFGTVVDWRGSLIEDLPKLGRKHGLDTDWTSFADDWRGLYQPQMGRVRKGDLPWTRIDDLHKEAFEMLLQKRGLKHPGEEAVWEFTHLWHKLRPWPDSVEGIGLMKKKYVVATLSNGNVALLINMAKNAGIPWDHCFSGETFHHYKPDPEAYLGVVDSMYLKPHQVMLVAAHNGDLAAAQKCGLSTGFVHRPLEHGPGQTRDLKAEGNWDAVGSSIVEVAKKIGC</sequence>
<dbReference type="InterPro" id="IPR006439">
    <property type="entry name" value="HAD-SF_hydro_IA"/>
</dbReference>
<dbReference type="NCBIfam" id="TIGR01428">
    <property type="entry name" value="HAD_type_II"/>
    <property type="match status" value="1"/>
</dbReference>
<evidence type="ECO:0000313" key="2">
    <source>
        <dbReference type="EMBL" id="SKA03594.1"/>
    </source>
</evidence>
<dbReference type="Gene3D" id="1.10.150.750">
    <property type="match status" value="1"/>
</dbReference>
<dbReference type="InterPro" id="IPR006328">
    <property type="entry name" value="2-HAD"/>
</dbReference>
<evidence type="ECO:0000256" key="1">
    <source>
        <dbReference type="ARBA" id="ARBA00022801"/>
    </source>
</evidence>
<proteinExistence type="predicted"/>
<dbReference type="PANTHER" id="PTHR43316:SF3">
    <property type="entry name" value="HALOACID DEHALOGENASE, TYPE II (AFU_ORTHOLOGUE AFUA_2G07750)-RELATED"/>
    <property type="match status" value="1"/>
</dbReference>
<keyword evidence="3" id="KW-1185">Reference proteome</keyword>
<evidence type="ECO:0000313" key="3">
    <source>
        <dbReference type="Proteomes" id="UP000190092"/>
    </source>
</evidence>
<accession>A0A1T4QIR9</accession>
<dbReference type="CDD" id="cd02588">
    <property type="entry name" value="HAD_L2-DEX"/>
    <property type="match status" value="1"/>
</dbReference>
<dbReference type="InterPro" id="IPR036412">
    <property type="entry name" value="HAD-like_sf"/>
</dbReference>
<dbReference type="InterPro" id="IPR023214">
    <property type="entry name" value="HAD_sf"/>
</dbReference>
<dbReference type="PRINTS" id="PR00413">
    <property type="entry name" value="HADHALOGNASE"/>
</dbReference>
<dbReference type="Gene3D" id="3.40.50.1000">
    <property type="entry name" value="HAD superfamily/HAD-like"/>
    <property type="match status" value="1"/>
</dbReference>
<gene>
    <name evidence="2" type="ORF">SAMN02745126_03255</name>
</gene>
<dbReference type="NCBIfam" id="TIGR01493">
    <property type="entry name" value="HAD-SF-IA-v2"/>
    <property type="match status" value="1"/>
</dbReference>
<dbReference type="Proteomes" id="UP000190092">
    <property type="component" value="Unassembled WGS sequence"/>
</dbReference>
<dbReference type="RefSeq" id="WP_085934949.1">
    <property type="nucleotide sequence ID" value="NZ_FUWJ01000003.1"/>
</dbReference>
<dbReference type="Pfam" id="PF00702">
    <property type="entry name" value="Hydrolase"/>
    <property type="match status" value="1"/>
</dbReference>
<organism evidence="2 3">
    <name type="scientific">Enhydrobacter aerosaccus</name>
    <dbReference type="NCBI Taxonomy" id="225324"/>
    <lineage>
        <taxon>Bacteria</taxon>
        <taxon>Pseudomonadati</taxon>
        <taxon>Pseudomonadota</taxon>
        <taxon>Alphaproteobacteria</taxon>
        <taxon>Hyphomicrobiales</taxon>
        <taxon>Enhydrobacter</taxon>
    </lineage>
</organism>
<dbReference type="SUPFAM" id="SSF56784">
    <property type="entry name" value="HAD-like"/>
    <property type="match status" value="1"/>
</dbReference>
<dbReference type="GO" id="GO:0019120">
    <property type="term" value="F:hydrolase activity, acting on acid halide bonds, in C-halide compounds"/>
    <property type="evidence" value="ECO:0007669"/>
    <property type="project" value="InterPro"/>
</dbReference>
<dbReference type="PANTHER" id="PTHR43316">
    <property type="entry name" value="HYDROLASE, HALOACID DELAHOGENASE-RELATED"/>
    <property type="match status" value="1"/>
</dbReference>